<evidence type="ECO:0000256" key="8">
    <source>
        <dbReference type="ARBA" id="ARBA00024202"/>
    </source>
</evidence>
<dbReference type="RefSeq" id="WP_038642285.1">
    <property type="nucleotide sequence ID" value="NZ_CP009888.1"/>
</dbReference>
<evidence type="ECO:0000256" key="3">
    <source>
        <dbReference type="ARBA" id="ARBA00022475"/>
    </source>
</evidence>
<feature type="transmembrane region" description="Helical" evidence="9">
    <location>
        <begin position="28"/>
        <end position="50"/>
    </location>
</feature>
<feature type="transmembrane region" description="Helical" evidence="9">
    <location>
        <begin position="99"/>
        <end position="122"/>
    </location>
</feature>
<dbReference type="HOGENOM" id="CLU_028518_5_3_6"/>
<dbReference type="KEGG" id="pseo:OM33_12905"/>
<keyword evidence="4" id="KW-0997">Cell inner membrane</keyword>
<dbReference type="EMBL" id="CP009888">
    <property type="protein sequence ID" value="AIY65927.1"/>
    <property type="molecule type" value="Genomic_DNA"/>
</dbReference>
<reference evidence="11 12" key="1">
    <citation type="submission" date="2014-11" db="EMBL/GenBank/DDBJ databases">
        <title>Complete Genome Sequence of Pseudoalteromonas sp. Strain OCN003 Isolated from Kaneohe Bay, Oahu, Hawaii.</title>
        <authorList>
            <person name="Beurmann S."/>
            <person name="Videau P."/>
            <person name="Ushijima B."/>
            <person name="Smith A.M."/>
            <person name="Aeby G.S."/>
            <person name="Callahan S.M."/>
            <person name="Belcaid M."/>
        </authorList>
    </citation>
    <scope>NUCLEOTIDE SEQUENCE [LARGE SCALE GENOMIC DNA]</scope>
    <source>
        <strain evidence="11 12">OCN003</strain>
    </source>
</reference>
<evidence type="ECO:0000256" key="4">
    <source>
        <dbReference type="ARBA" id="ARBA00022519"/>
    </source>
</evidence>
<keyword evidence="6 9" id="KW-1133">Transmembrane helix</keyword>
<evidence type="ECO:0000256" key="7">
    <source>
        <dbReference type="ARBA" id="ARBA00023136"/>
    </source>
</evidence>
<dbReference type="eggNOG" id="COG4171">
    <property type="taxonomic scope" value="Bacteria"/>
</dbReference>
<dbReference type="AlphaFoldDB" id="A0A0A7EIW2"/>
<dbReference type="GO" id="GO:0055085">
    <property type="term" value="P:transmembrane transport"/>
    <property type="evidence" value="ECO:0007669"/>
    <property type="project" value="InterPro"/>
</dbReference>
<dbReference type="Gene3D" id="1.10.3720.10">
    <property type="entry name" value="MetI-like"/>
    <property type="match status" value="1"/>
</dbReference>
<evidence type="ECO:0000256" key="1">
    <source>
        <dbReference type="ARBA" id="ARBA00004429"/>
    </source>
</evidence>
<evidence type="ECO:0000256" key="5">
    <source>
        <dbReference type="ARBA" id="ARBA00022692"/>
    </source>
</evidence>
<dbReference type="Pfam" id="PF12911">
    <property type="entry name" value="OppC_N"/>
    <property type="match status" value="1"/>
</dbReference>
<dbReference type="STRING" id="1348114.OM33_12905"/>
<dbReference type="InterPro" id="IPR000515">
    <property type="entry name" value="MetI-like"/>
</dbReference>
<evidence type="ECO:0000313" key="11">
    <source>
        <dbReference type="EMBL" id="AIY65927.1"/>
    </source>
</evidence>
<feature type="transmembrane region" description="Helical" evidence="9">
    <location>
        <begin position="216"/>
        <end position="241"/>
    </location>
</feature>
<evidence type="ECO:0000256" key="6">
    <source>
        <dbReference type="ARBA" id="ARBA00022989"/>
    </source>
</evidence>
<dbReference type="CDD" id="cd06261">
    <property type="entry name" value="TM_PBP2"/>
    <property type="match status" value="1"/>
</dbReference>
<evidence type="ECO:0000313" key="12">
    <source>
        <dbReference type="Proteomes" id="UP000030341"/>
    </source>
</evidence>
<keyword evidence="3" id="KW-1003">Cell membrane</keyword>
<dbReference type="InterPro" id="IPR035906">
    <property type="entry name" value="MetI-like_sf"/>
</dbReference>
<evidence type="ECO:0000259" key="10">
    <source>
        <dbReference type="PROSITE" id="PS50928"/>
    </source>
</evidence>
<organism evidence="11 12">
    <name type="scientific">Pseudoalteromonas piratica</name>
    <dbReference type="NCBI Taxonomy" id="1348114"/>
    <lineage>
        <taxon>Bacteria</taxon>
        <taxon>Pseudomonadati</taxon>
        <taxon>Pseudomonadota</taxon>
        <taxon>Gammaproteobacteria</taxon>
        <taxon>Alteromonadales</taxon>
        <taxon>Pseudoalteromonadaceae</taxon>
        <taxon>Pseudoalteromonas</taxon>
    </lineage>
</organism>
<keyword evidence="12" id="KW-1185">Reference proteome</keyword>
<feature type="transmembrane region" description="Helical" evidence="9">
    <location>
        <begin position="134"/>
        <end position="155"/>
    </location>
</feature>
<dbReference type="Pfam" id="PF00528">
    <property type="entry name" value="BPD_transp_1"/>
    <property type="match status" value="1"/>
</dbReference>
<evidence type="ECO:0000256" key="9">
    <source>
        <dbReference type="RuleBase" id="RU363032"/>
    </source>
</evidence>
<dbReference type="PROSITE" id="PS50928">
    <property type="entry name" value="ABC_TM1"/>
    <property type="match status" value="1"/>
</dbReference>
<proteinExistence type="inferred from homology"/>
<sequence length="297" mass="32442">MAKFKLFTEDSNKSPILHLWRNFKSNHLALVGLWIFLLLTVLAVLAPLIAPYGINEQHNNSLILPPSWDEQGSVNFLLGTDGLGRDLLSRLMNGTTTTFGLAIVTALLTTLFGVILGIMAALSKGWRSSVLNHLLDVTLAIPSLLLAIIIVAILGPGLMNTVWAIILSLLPQYIHSIRNIVTLEMTKDYVTAHRLDGASKWRILSIGILPNIYEQIVLIFTMSLSTAILDIAALGFLQLGAQPPTAEWGAILAENLSLIYLAPWTVALPGFLLFISILSTNLVGDGLRQALQKRKAH</sequence>
<dbReference type="PANTHER" id="PTHR43386:SF5">
    <property type="entry name" value="PUTRESCINE EXPORT SYSTEM PERMEASE PROTEIN SAPC"/>
    <property type="match status" value="1"/>
</dbReference>
<feature type="transmembrane region" description="Helical" evidence="9">
    <location>
        <begin position="261"/>
        <end position="284"/>
    </location>
</feature>
<dbReference type="GO" id="GO:0005886">
    <property type="term" value="C:plasma membrane"/>
    <property type="evidence" value="ECO:0007669"/>
    <property type="project" value="UniProtKB-SubCell"/>
</dbReference>
<accession>A0A0A7EIW2</accession>
<comment type="subcellular location">
    <subcellularLocation>
        <location evidence="1">Cell inner membrane</location>
        <topology evidence="1">Multi-pass membrane protein</topology>
    </subcellularLocation>
    <subcellularLocation>
        <location evidence="9">Cell membrane</location>
        <topology evidence="9">Multi-pass membrane protein</topology>
    </subcellularLocation>
</comment>
<dbReference type="OrthoDB" id="9805884at2"/>
<gene>
    <name evidence="11" type="ORF">OM33_12905</name>
</gene>
<evidence type="ECO:0000256" key="2">
    <source>
        <dbReference type="ARBA" id="ARBA00022448"/>
    </source>
</evidence>
<keyword evidence="2 9" id="KW-0813">Transport</keyword>
<protein>
    <submittedName>
        <fullName evidence="11">Peptide ABC transporter permease</fullName>
    </submittedName>
</protein>
<keyword evidence="5 9" id="KW-0812">Transmembrane</keyword>
<dbReference type="InterPro" id="IPR025966">
    <property type="entry name" value="OppC_N"/>
</dbReference>
<comment type="similarity">
    <text evidence="8">Belongs to the binding-protein-dependent transport system permease family. OppBC subfamily.</text>
</comment>
<keyword evidence="7 9" id="KW-0472">Membrane</keyword>
<dbReference type="PANTHER" id="PTHR43386">
    <property type="entry name" value="OLIGOPEPTIDE TRANSPORT SYSTEM PERMEASE PROTEIN APPC"/>
    <property type="match status" value="1"/>
</dbReference>
<feature type="domain" description="ABC transmembrane type-1" evidence="10">
    <location>
        <begin position="95"/>
        <end position="284"/>
    </location>
</feature>
<dbReference type="Proteomes" id="UP000030341">
    <property type="component" value="Chromosome 1"/>
</dbReference>
<name>A0A0A7EIW2_9GAMM</name>
<dbReference type="SUPFAM" id="SSF161098">
    <property type="entry name" value="MetI-like"/>
    <property type="match status" value="1"/>
</dbReference>
<dbReference type="InterPro" id="IPR050366">
    <property type="entry name" value="BP-dependent_transpt_permease"/>
</dbReference>